<organism evidence="5 6">
    <name type="scientific">Popillia japonica</name>
    <name type="common">Japanese beetle</name>
    <dbReference type="NCBI Taxonomy" id="7064"/>
    <lineage>
        <taxon>Eukaryota</taxon>
        <taxon>Metazoa</taxon>
        <taxon>Ecdysozoa</taxon>
        <taxon>Arthropoda</taxon>
        <taxon>Hexapoda</taxon>
        <taxon>Insecta</taxon>
        <taxon>Pterygota</taxon>
        <taxon>Neoptera</taxon>
        <taxon>Endopterygota</taxon>
        <taxon>Coleoptera</taxon>
        <taxon>Polyphaga</taxon>
        <taxon>Scarabaeiformia</taxon>
        <taxon>Scarabaeidae</taxon>
        <taxon>Rutelinae</taxon>
        <taxon>Popillia</taxon>
    </lineage>
</organism>
<name>A0AAW1K1B3_POPJA</name>
<dbReference type="PRINTS" id="PR02106">
    <property type="entry name" value="INTSUBUNIT10"/>
</dbReference>
<sequence length="651" mass="75403">MEIQSLYTLSDEEYVIQRAKNALIMDPIAAKAWMITAKTLYPNNFGVQFEAYRIEKTAGHLREAAKCFSDLIGKFHQHPEFWNEINKVTSALRIDSDLDPERQFLSKMFKHISPEIQHKLLLITADHCEDTMEHCKLLLLLLQKFHSAIPSHAPALIDTLLSAEKHSHASNHPINNYRKILVCELLPLLNEETTTVELSSKLVYKLLHKAIEYYVHSLNFHNNSNGQGIVNAELSWDKLCSVLEFTGRQLGWDPYLTTFGQNWTKEGYWQKLLTFCQSQCMNMDDNNNIRQLLYCLTVFFLQCLHDYKLSLAPEPCPGQPQTSYFLMEAFVDPTYPNPIIEPKSKRRKLDHETSTPQITVDKPELRNIVNNFLMTVKCWELLNSTEALQREYTKLNMHLKLNVWLTQFLIDYSVYKGQLDDALNYIKQKQDQYSPLKRNLRTASIQYLKKNYYASYNHIRSVIETLPTSNNGNLSNCLIIGGTQRHLHFLPLTKLGILQICTKLLIRSILEKAEGGYADLAIGNILVLSQLDWPQEEERLPSLLKHIQQRGAFQYYLFQTYVVNVDILEELTFLWTHQVVLDVVPHLGPRRIGTRGADKGVKEEIRQAIKTQVCRSNDALDQLIISFITKERESILQTLMEILKVIKQYTD</sequence>
<comment type="caution">
    <text evidence="5">The sequence shown here is derived from an EMBL/GenBank/DDBJ whole genome shotgun (WGS) entry which is preliminary data.</text>
</comment>
<dbReference type="PANTHER" id="PTHR16055">
    <property type="entry name" value="INTEGRATOR COMPLEX SUBUNIT 10"/>
    <property type="match status" value="1"/>
</dbReference>
<comment type="similarity">
    <text evidence="2">Belongs to the Integrator subunit 10 family.</text>
</comment>
<dbReference type="PANTHER" id="PTHR16055:SF2">
    <property type="entry name" value="INTEGRATOR COMPLEX SUBUNIT 10"/>
    <property type="match status" value="1"/>
</dbReference>
<dbReference type="GO" id="GO:0032039">
    <property type="term" value="C:integrator complex"/>
    <property type="evidence" value="ECO:0007669"/>
    <property type="project" value="InterPro"/>
</dbReference>
<dbReference type="InterPro" id="IPR026164">
    <property type="entry name" value="Int_cplx_su10"/>
</dbReference>
<evidence type="ECO:0000256" key="1">
    <source>
        <dbReference type="ARBA" id="ARBA00004123"/>
    </source>
</evidence>
<evidence type="ECO:0000313" key="5">
    <source>
        <dbReference type="EMBL" id="KAK9712062.1"/>
    </source>
</evidence>
<proteinExistence type="inferred from homology"/>
<reference evidence="5 6" key="1">
    <citation type="journal article" date="2024" name="BMC Genomics">
        <title>De novo assembly and annotation of Popillia japonica's genome with initial clues to its potential as an invasive pest.</title>
        <authorList>
            <person name="Cucini C."/>
            <person name="Boschi S."/>
            <person name="Funari R."/>
            <person name="Cardaioli E."/>
            <person name="Iannotti N."/>
            <person name="Marturano G."/>
            <person name="Paoli F."/>
            <person name="Bruttini M."/>
            <person name="Carapelli A."/>
            <person name="Frati F."/>
            <person name="Nardi F."/>
        </authorList>
    </citation>
    <scope>NUCLEOTIDE SEQUENCE [LARGE SCALE GENOMIC DNA]</scope>
    <source>
        <strain evidence="5">DMR45628</strain>
    </source>
</reference>
<evidence type="ECO:0000256" key="4">
    <source>
        <dbReference type="ARBA" id="ARBA00023242"/>
    </source>
</evidence>
<dbReference type="AlphaFoldDB" id="A0AAW1K1B3"/>
<evidence type="ECO:0000313" key="6">
    <source>
        <dbReference type="Proteomes" id="UP001458880"/>
    </source>
</evidence>
<protein>
    <recommendedName>
        <fullName evidence="3">Integrator complex subunit 10</fullName>
    </recommendedName>
</protein>
<evidence type="ECO:0000256" key="2">
    <source>
        <dbReference type="ARBA" id="ARBA00010391"/>
    </source>
</evidence>
<dbReference type="EMBL" id="JASPKY010000269">
    <property type="protein sequence ID" value="KAK9712062.1"/>
    <property type="molecule type" value="Genomic_DNA"/>
</dbReference>
<dbReference type="GO" id="GO:0016180">
    <property type="term" value="P:snRNA processing"/>
    <property type="evidence" value="ECO:0007669"/>
    <property type="project" value="InterPro"/>
</dbReference>
<accession>A0AAW1K1B3</accession>
<dbReference type="Proteomes" id="UP001458880">
    <property type="component" value="Unassembled WGS sequence"/>
</dbReference>
<keyword evidence="4" id="KW-0539">Nucleus</keyword>
<keyword evidence="6" id="KW-1185">Reference proteome</keyword>
<evidence type="ECO:0000256" key="3">
    <source>
        <dbReference type="ARBA" id="ARBA00016811"/>
    </source>
</evidence>
<gene>
    <name evidence="5" type="ORF">QE152_g25134</name>
</gene>
<comment type="subcellular location">
    <subcellularLocation>
        <location evidence="1">Nucleus</location>
    </subcellularLocation>
</comment>
<dbReference type="Pfam" id="PF21045">
    <property type="entry name" value="INT10"/>
    <property type="match status" value="2"/>
</dbReference>